<dbReference type="Proteomes" id="UP000229681">
    <property type="component" value="Unassembled WGS sequence"/>
</dbReference>
<comment type="caution">
    <text evidence="2">The sequence shown here is derived from an EMBL/GenBank/DDBJ whole genome shotgun (WGS) entry which is preliminary data.</text>
</comment>
<accession>A0A2M8PBU7</accession>
<dbReference type="PANTHER" id="PTHR34408:SF1">
    <property type="entry name" value="GLYCOSYL HYDROLASE FAMILY 19 DOMAIN-CONTAINING PROTEIN HI_1415"/>
    <property type="match status" value="1"/>
</dbReference>
<sequence length="272" mass="29591">MKRLAAILLSGAIFLGLLGAQPMPSYAISAEHQAALAAQSETGIVAIIRAERLNVRRAPRAKGGSLGLLRRDSVVPLIGRNRIGTWLEAITPFGIGWIDARWVSTNADISNLPIKDDQILPFATVATSALVYVRRGPAVEYAIVDRLRFGDEVDVVGLHSQNTHVEIITPRGRRGWVVTEAVRVEGDLSALPFSDLTVTPLAKINTFRLRVRQLPDPNAPVIGRANLGVSYDIIGVSPDGAWLEITGNFGRGWVLRRFVIVIGNLEQFGLTH</sequence>
<evidence type="ECO:0000313" key="4">
    <source>
        <dbReference type="Proteomes" id="UP000228947"/>
    </source>
</evidence>
<dbReference type="EMBL" id="PGTM01000223">
    <property type="protein sequence ID" value="PJF35021.1"/>
    <property type="molecule type" value="Genomic_DNA"/>
</dbReference>
<evidence type="ECO:0000313" key="3">
    <source>
        <dbReference type="EMBL" id="PJF42820.1"/>
    </source>
</evidence>
<feature type="domain" description="SH3b" evidence="1">
    <location>
        <begin position="123"/>
        <end position="185"/>
    </location>
</feature>
<dbReference type="SMART" id="SM00287">
    <property type="entry name" value="SH3b"/>
    <property type="match status" value="3"/>
</dbReference>
<name>A0A2M8PBU7_9CHLR</name>
<accession>A0A2M8PZ43</accession>
<dbReference type="Proteomes" id="UP000228947">
    <property type="component" value="Unassembled WGS sequence"/>
</dbReference>
<dbReference type="PANTHER" id="PTHR34408">
    <property type="entry name" value="FAMILY PROTEIN, PUTATIVE-RELATED"/>
    <property type="match status" value="1"/>
</dbReference>
<dbReference type="Pfam" id="PF08239">
    <property type="entry name" value="SH3_3"/>
    <property type="match status" value="1"/>
</dbReference>
<gene>
    <name evidence="2" type="ORF">CUN49_12685</name>
    <name evidence="3" type="ORF">CUN50_02715</name>
</gene>
<feature type="domain" description="SH3b" evidence="1">
    <location>
        <begin position="199"/>
        <end position="262"/>
    </location>
</feature>
<evidence type="ECO:0000313" key="2">
    <source>
        <dbReference type="EMBL" id="PJF35021.1"/>
    </source>
</evidence>
<protein>
    <recommendedName>
        <fullName evidence="1">SH3b domain-containing protein</fullName>
    </recommendedName>
</protein>
<dbReference type="EMBL" id="PGTL01000008">
    <property type="protein sequence ID" value="PJF42820.1"/>
    <property type="molecule type" value="Genomic_DNA"/>
</dbReference>
<dbReference type="InterPro" id="IPR003646">
    <property type="entry name" value="SH3-like_bac-type"/>
</dbReference>
<evidence type="ECO:0000313" key="5">
    <source>
        <dbReference type="Proteomes" id="UP000229681"/>
    </source>
</evidence>
<dbReference type="AlphaFoldDB" id="A0A2M8PBU7"/>
<dbReference type="InterPro" id="IPR052354">
    <property type="entry name" value="Cell_Wall_Dynamics_Protein"/>
</dbReference>
<feature type="domain" description="SH3b" evidence="1">
    <location>
        <begin position="40"/>
        <end position="107"/>
    </location>
</feature>
<reference evidence="4 5" key="1">
    <citation type="submission" date="2017-11" db="EMBL/GenBank/DDBJ databases">
        <title>Evolution of Phototrophy in the Chloroflexi Phylum Driven by Horizontal Gene Transfer.</title>
        <authorList>
            <person name="Ward L.M."/>
            <person name="Hemp J."/>
            <person name="Shih P.M."/>
            <person name="Mcglynn S.E."/>
            <person name="Fischer W."/>
        </authorList>
    </citation>
    <scope>NUCLEOTIDE SEQUENCE [LARGE SCALE GENOMIC DNA]</scope>
    <source>
        <strain evidence="3">CP1_1M</strain>
        <strain evidence="2">JP3_13</strain>
    </source>
</reference>
<proteinExistence type="predicted"/>
<dbReference type="Gene3D" id="2.30.30.40">
    <property type="entry name" value="SH3 Domains"/>
    <property type="match status" value="2"/>
</dbReference>
<evidence type="ECO:0000259" key="1">
    <source>
        <dbReference type="SMART" id="SM00287"/>
    </source>
</evidence>
<organism evidence="2 5">
    <name type="scientific">Candidatus Thermofonsia Clade 1 bacterium</name>
    <dbReference type="NCBI Taxonomy" id="2364210"/>
    <lineage>
        <taxon>Bacteria</taxon>
        <taxon>Bacillati</taxon>
        <taxon>Chloroflexota</taxon>
        <taxon>Candidatus Thermofontia</taxon>
        <taxon>Candidatus Thermofonsia Clade 1</taxon>
    </lineage>
</organism>